<name>C9LVT1_SELS3</name>
<feature type="binding site" evidence="7">
    <location>
        <position position="92"/>
    </location>
    <ligand>
        <name>Zn(2+)</name>
        <dbReference type="ChEBI" id="CHEBI:29105"/>
    </ligand>
</feature>
<dbReference type="Gene3D" id="1.10.10.350">
    <property type="match status" value="1"/>
</dbReference>
<feature type="domain" description="Glutamyl/glutaminyl-tRNA synthetase class Ib catalytic" evidence="8">
    <location>
        <begin position="1"/>
        <end position="306"/>
    </location>
</feature>
<sequence>MHIGNLRTALYGYLFAKSQGGDFILRIEDTDQERFVEGAREVINESLAAAHIIADESPEKGGAFGPYVQSERKAIYKEYAEKLVASGHAYRCFCSAKVHAHESESEKFGGYDRHCRDLAPEEIERRLAAGTPYVIRQKMPLTGSTTYRDLILGSITIENSELEDQILLKSDGMPTYNFANVVDDHLMEITHVIRGNEYITSTPKHVLLYEFFGWQLPEFIHLPPVMGKSEDGTVSKLSKRHGAASFGQLLDEGYLAEAVTNYVALLGWSPKDTNQEIFTMEELIGAFSLDGISKSPAIFDYKKLDWMNGEYFKSMDPAAFAKLARPFTGDLPTELAEKWDYAAEVLRPRLSRLGEIKEQIHFLIEMPDYDLDCYTNKRNKTNPEKARALLPEALPMLDSLEPWTPDTINAALDAFAEQRGEKKGAVMWPLRIAVSGQKVTPGGLTEVLFLLGKKNSLDRLKKSLAKLQDM</sequence>
<dbReference type="GO" id="GO:0005737">
    <property type="term" value="C:cytoplasm"/>
    <property type="evidence" value="ECO:0007669"/>
    <property type="project" value="UniProtKB-SubCell"/>
</dbReference>
<dbReference type="Pfam" id="PF19269">
    <property type="entry name" value="Anticodon_2"/>
    <property type="match status" value="1"/>
</dbReference>
<dbReference type="GO" id="GO:0008270">
    <property type="term" value="F:zinc ion binding"/>
    <property type="evidence" value="ECO:0007669"/>
    <property type="project" value="UniProtKB-UniRule"/>
</dbReference>
<feature type="binding site" evidence="7">
    <location>
        <position position="94"/>
    </location>
    <ligand>
        <name>Zn(2+)</name>
        <dbReference type="ChEBI" id="CHEBI:29105"/>
    </ligand>
</feature>
<evidence type="ECO:0000256" key="4">
    <source>
        <dbReference type="ARBA" id="ARBA00022840"/>
    </source>
</evidence>
<feature type="binding site" evidence="7">
    <location>
        <position position="239"/>
    </location>
    <ligand>
        <name>ATP</name>
        <dbReference type="ChEBI" id="CHEBI:30616"/>
    </ligand>
</feature>
<comment type="subunit">
    <text evidence="7">Monomer.</text>
</comment>
<protein>
    <recommendedName>
        <fullName evidence="7">Glutamate--tRNA ligase</fullName>
        <ecNumber evidence="7">6.1.1.17</ecNumber>
    </recommendedName>
    <alternativeName>
        <fullName evidence="7">Glutamyl-tRNA synthetase</fullName>
        <shortName evidence="7">GluRS</shortName>
    </alternativeName>
</protein>
<dbReference type="GO" id="GO:0006424">
    <property type="term" value="P:glutamyl-tRNA aminoacylation"/>
    <property type="evidence" value="ECO:0007669"/>
    <property type="project" value="UniProtKB-UniRule"/>
</dbReference>
<comment type="function">
    <text evidence="7">Catalyzes the attachment of glutamate to tRNA(Glu) in a two-step reaction: glutamate is first activated by ATP to form Glu-AMP and then transferred to the acceptor end of tRNA(Glu).</text>
</comment>
<dbReference type="EC" id="6.1.1.17" evidence="7"/>
<evidence type="ECO:0000259" key="9">
    <source>
        <dbReference type="Pfam" id="PF19269"/>
    </source>
</evidence>
<keyword evidence="4 7" id="KW-0067">ATP-binding</keyword>
<accession>C9LVT1</accession>
<dbReference type="SUPFAM" id="SSF48163">
    <property type="entry name" value="An anticodon-binding domain of class I aminoacyl-tRNA synthetases"/>
    <property type="match status" value="1"/>
</dbReference>
<dbReference type="InterPro" id="IPR033910">
    <property type="entry name" value="GluRS_core"/>
</dbReference>
<comment type="subcellular location">
    <subcellularLocation>
        <location evidence="7">Cytoplasm</location>
    </subcellularLocation>
</comment>
<comment type="cofactor">
    <cofactor evidence="7">
        <name>Zn(2+)</name>
        <dbReference type="ChEBI" id="CHEBI:29105"/>
    </cofactor>
    <text evidence="7">Binds 1 zinc ion per subunit.</text>
</comment>
<comment type="catalytic activity">
    <reaction evidence="7">
        <text>tRNA(Glu) + L-glutamate + ATP = L-glutamyl-tRNA(Glu) + AMP + diphosphate</text>
        <dbReference type="Rhea" id="RHEA:23540"/>
        <dbReference type="Rhea" id="RHEA-COMP:9663"/>
        <dbReference type="Rhea" id="RHEA-COMP:9680"/>
        <dbReference type="ChEBI" id="CHEBI:29985"/>
        <dbReference type="ChEBI" id="CHEBI:30616"/>
        <dbReference type="ChEBI" id="CHEBI:33019"/>
        <dbReference type="ChEBI" id="CHEBI:78442"/>
        <dbReference type="ChEBI" id="CHEBI:78520"/>
        <dbReference type="ChEBI" id="CHEBI:456215"/>
        <dbReference type="EC" id="6.1.1.17"/>
    </reaction>
</comment>
<dbReference type="InterPro" id="IPR008925">
    <property type="entry name" value="aa_tRNA-synth_I_cd-bd_sf"/>
</dbReference>
<dbReference type="Gene3D" id="3.40.50.620">
    <property type="entry name" value="HUPs"/>
    <property type="match status" value="1"/>
</dbReference>
<comment type="similarity">
    <text evidence="1 7">Belongs to the class-I aminoacyl-tRNA synthetase family. Glutamate--tRNA ligase type 1 subfamily.</text>
</comment>
<evidence type="ECO:0000259" key="8">
    <source>
        <dbReference type="Pfam" id="PF00749"/>
    </source>
</evidence>
<dbReference type="eggNOG" id="COG0008">
    <property type="taxonomic scope" value="Bacteria"/>
</dbReference>
<dbReference type="PRINTS" id="PR00987">
    <property type="entry name" value="TRNASYNTHGLU"/>
</dbReference>
<dbReference type="PANTHER" id="PTHR43311">
    <property type="entry name" value="GLUTAMATE--TRNA LIGASE"/>
    <property type="match status" value="1"/>
</dbReference>
<evidence type="ECO:0000256" key="5">
    <source>
        <dbReference type="ARBA" id="ARBA00022917"/>
    </source>
</evidence>
<comment type="caution">
    <text evidence="10">The sequence shown here is derived from an EMBL/GenBank/DDBJ whole genome shotgun (WGS) entry which is preliminary data.</text>
</comment>
<dbReference type="InterPro" id="IPR020751">
    <property type="entry name" value="aa-tRNA-synth_I_codon-bd_sub2"/>
</dbReference>
<dbReference type="CDD" id="cd00808">
    <property type="entry name" value="GluRS_core"/>
    <property type="match status" value="1"/>
</dbReference>
<dbReference type="InterPro" id="IPR000924">
    <property type="entry name" value="Glu/Gln-tRNA-synth"/>
</dbReference>
<dbReference type="AlphaFoldDB" id="C9LVT1"/>
<evidence type="ECO:0000256" key="3">
    <source>
        <dbReference type="ARBA" id="ARBA00022741"/>
    </source>
</evidence>
<dbReference type="GO" id="GO:0000049">
    <property type="term" value="F:tRNA binding"/>
    <property type="evidence" value="ECO:0007669"/>
    <property type="project" value="InterPro"/>
</dbReference>
<evidence type="ECO:0000256" key="2">
    <source>
        <dbReference type="ARBA" id="ARBA00022598"/>
    </source>
</evidence>
<keyword evidence="7" id="KW-0862">Zinc</keyword>
<dbReference type="EMBL" id="ACKP02000031">
    <property type="protein sequence ID" value="EEX77015.1"/>
    <property type="molecule type" value="Genomic_DNA"/>
</dbReference>
<dbReference type="Proteomes" id="UP000003505">
    <property type="component" value="Unassembled WGS sequence"/>
</dbReference>
<feature type="binding site" evidence="7">
    <location>
        <position position="117"/>
    </location>
    <ligand>
        <name>Zn(2+)</name>
        <dbReference type="ChEBI" id="CHEBI:29105"/>
    </ligand>
</feature>
<keyword evidence="6 7" id="KW-0030">Aminoacyl-tRNA synthetase</keyword>
<dbReference type="InterPro" id="IPR004527">
    <property type="entry name" value="Glu-tRNA-ligase_bac/mito"/>
</dbReference>
<proteinExistence type="inferred from homology"/>
<feature type="domain" description="Aminoacyl-tRNA synthetase class I anticodon-binding" evidence="9">
    <location>
        <begin position="320"/>
        <end position="463"/>
    </location>
</feature>
<dbReference type="GO" id="GO:0004818">
    <property type="term" value="F:glutamate-tRNA ligase activity"/>
    <property type="evidence" value="ECO:0007669"/>
    <property type="project" value="UniProtKB-UniRule"/>
</dbReference>
<dbReference type="GO" id="GO:0005524">
    <property type="term" value="F:ATP binding"/>
    <property type="evidence" value="ECO:0007669"/>
    <property type="project" value="UniProtKB-UniRule"/>
</dbReference>
<reference evidence="10 11" key="1">
    <citation type="submission" date="2009-09" db="EMBL/GenBank/DDBJ databases">
        <authorList>
            <person name="Weinstock G."/>
            <person name="Sodergren E."/>
            <person name="Clifton S."/>
            <person name="Fulton L."/>
            <person name="Fulton B."/>
            <person name="Courtney L."/>
            <person name="Fronick C."/>
            <person name="Harrison M."/>
            <person name="Strong C."/>
            <person name="Farmer C."/>
            <person name="Delahaunty K."/>
            <person name="Markovic C."/>
            <person name="Hall O."/>
            <person name="Minx P."/>
            <person name="Tomlinson C."/>
            <person name="Mitreva M."/>
            <person name="Nelson J."/>
            <person name="Hou S."/>
            <person name="Wollam A."/>
            <person name="Pepin K.H."/>
            <person name="Johnson M."/>
            <person name="Bhonagiri V."/>
            <person name="Nash W.E."/>
            <person name="Warren W."/>
            <person name="Chinwalla A."/>
            <person name="Mardis E.R."/>
            <person name="Wilson R.K."/>
        </authorList>
    </citation>
    <scope>NUCLEOTIDE SEQUENCE [LARGE SCALE GENOMIC DNA]</scope>
    <source>
        <strain evidence="11">ATCC 35185 / DSM 20758 / VPI D19B-28</strain>
    </source>
</reference>
<keyword evidence="7" id="KW-0479">Metal-binding</keyword>
<dbReference type="SUPFAM" id="SSF52374">
    <property type="entry name" value="Nucleotidylyl transferase"/>
    <property type="match status" value="1"/>
</dbReference>
<keyword evidence="5 7" id="KW-0648">Protein biosynthesis</keyword>
<keyword evidence="2 7" id="KW-0436">Ligase</keyword>
<dbReference type="InterPro" id="IPR045462">
    <property type="entry name" value="aa-tRNA-synth_I_cd-bd"/>
</dbReference>
<evidence type="ECO:0000256" key="7">
    <source>
        <dbReference type="HAMAP-Rule" id="MF_00022"/>
    </source>
</evidence>
<comment type="caution">
    <text evidence="7">Lacks conserved residue(s) required for the propagation of feature annotation.</text>
</comment>
<dbReference type="InterPro" id="IPR049940">
    <property type="entry name" value="GluQ/Sye"/>
</dbReference>
<dbReference type="STRING" id="546271.Selsp_0175"/>
<keyword evidence="7" id="KW-0963">Cytoplasm</keyword>
<dbReference type="PANTHER" id="PTHR43311:SF2">
    <property type="entry name" value="GLUTAMATE--TRNA LIGASE, MITOCHONDRIAL-RELATED"/>
    <property type="match status" value="1"/>
</dbReference>
<keyword evidence="3 7" id="KW-0547">Nucleotide-binding</keyword>
<dbReference type="NCBIfam" id="TIGR00464">
    <property type="entry name" value="gltX_bact"/>
    <property type="match status" value="1"/>
</dbReference>
<evidence type="ECO:0000256" key="6">
    <source>
        <dbReference type="ARBA" id="ARBA00023146"/>
    </source>
</evidence>
<dbReference type="InterPro" id="IPR020058">
    <property type="entry name" value="Glu/Gln-tRNA-synth_Ib_cat-dom"/>
</dbReference>
<gene>
    <name evidence="7 10" type="primary">gltX</name>
    <name evidence="10" type="ORF">SELSPUOL_01576</name>
</gene>
<dbReference type="Pfam" id="PF00749">
    <property type="entry name" value="tRNA-synt_1c"/>
    <property type="match status" value="1"/>
</dbReference>
<evidence type="ECO:0000256" key="1">
    <source>
        <dbReference type="ARBA" id="ARBA00007894"/>
    </source>
</evidence>
<organism evidence="10 11">
    <name type="scientific">Selenomonas sputigena (strain ATCC 35185 / DSM 20758 / CCUG 44933 / VPI D19B-28)</name>
    <dbReference type="NCBI Taxonomy" id="546271"/>
    <lineage>
        <taxon>Bacteria</taxon>
        <taxon>Bacillati</taxon>
        <taxon>Bacillota</taxon>
        <taxon>Negativicutes</taxon>
        <taxon>Selenomonadales</taxon>
        <taxon>Selenomonadaceae</taxon>
        <taxon>Selenomonas</taxon>
    </lineage>
</organism>
<dbReference type="InterPro" id="IPR014729">
    <property type="entry name" value="Rossmann-like_a/b/a_fold"/>
</dbReference>
<evidence type="ECO:0000313" key="11">
    <source>
        <dbReference type="Proteomes" id="UP000003505"/>
    </source>
</evidence>
<feature type="short sequence motif" description="'KMSKS' region" evidence="7">
    <location>
        <begin position="236"/>
        <end position="240"/>
    </location>
</feature>
<dbReference type="HAMAP" id="MF_00022">
    <property type="entry name" value="Glu_tRNA_synth_type1"/>
    <property type="match status" value="1"/>
</dbReference>
<evidence type="ECO:0000313" key="10">
    <source>
        <dbReference type="EMBL" id="EEX77015.1"/>
    </source>
</evidence>
<feature type="binding site" evidence="7">
    <location>
        <position position="115"/>
    </location>
    <ligand>
        <name>Zn(2+)</name>
        <dbReference type="ChEBI" id="CHEBI:29105"/>
    </ligand>
</feature>